<evidence type="ECO:0000256" key="2">
    <source>
        <dbReference type="ARBA" id="ARBA00022723"/>
    </source>
</evidence>
<keyword evidence="1 6" id="KW-0645">Protease</keyword>
<keyword evidence="10" id="KW-1185">Reference proteome</keyword>
<organism evidence="9 10">
    <name type="scientific">Halopseudomonas xinjiangensis</name>
    <dbReference type="NCBI Taxonomy" id="487184"/>
    <lineage>
        <taxon>Bacteria</taxon>
        <taxon>Pseudomonadati</taxon>
        <taxon>Pseudomonadota</taxon>
        <taxon>Gammaproteobacteria</taxon>
        <taxon>Pseudomonadales</taxon>
        <taxon>Pseudomonadaceae</taxon>
        <taxon>Halopseudomonas</taxon>
    </lineage>
</organism>
<dbReference type="Gene3D" id="3.30.2010.10">
    <property type="entry name" value="Metalloproteases ('zincins'), catalytic domain"/>
    <property type="match status" value="1"/>
</dbReference>
<dbReference type="InterPro" id="IPR001915">
    <property type="entry name" value="Peptidase_M48"/>
</dbReference>
<gene>
    <name evidence="9" type="ORF">SAMN05216421_0318</name>
</gene>
<dbReference type="Pfam" id="PF01435">
    <property type="entry name" value="Peptidase_M48"/>
    <property type="match status" value="1"/>
</dbReference>
<evidence type="ECO:0000256" key="1">
    <source>
        <dbReference type="ARBA" id="ARBA00022670"/>
    </source>
</evidence>
<keyword evidence="4 6" id="KW-0862">Zinc</keyword>
<evidence type="ECO:0000313" key="10">
    <source>
        <dbReference type="Proteomes" id="UP000243207"/>
    </source>
</evidence>
<keyword evidence="7" id="KW-0812">Transmembrane</keyword>
<proteinExistence type="inferred from homology"/>
<evidence type="ECO:0000256" key="5">
    <source>
        <dbReference type="ARBA" id="ARBA00023049"/>
    </source>
</evidence>
<keyword evidence="7" id="KW-1133">Transmembrane helix</keyword>
<dbReference type="GO" id="GO:0016020">
    <property type="term" value="C:membrane"/>
    <property type="evidence" value="ECO:0007669"/>
    <property type="project" value="TreeGrafter"/>
</dbReference>
<dbReference type="AlphaFoldDB" id="A0A1H1LYS4"/>
<dbReference type="STRING" id="487184.SAMN05216421_0318"/>
<evidence type="ECO:0000259" key="8">
    <source>
        <dbReference type="Pfam" id="PF01435"/>
    </source>
</evidence>
<dbReference type="GO" id="GO:0004222">
    <property type="term" value="F:metalloendopeptidase activity"/>
    <property type="evidence" value="ECO:0007669"/>
    <property type="project" value="InterPro"/>
</dbReference>
<accession>A0A1H1LYS4</accession>
<keyword evidence="5 6" id="KW-0482">Metalloprotease</keyword>
<feature type="transmembrane region" description="Helical" evidence="7">
    <location>
        <begin position="70"/>
        <end position="93"/>
    </location>
</feature>
<evidence type="ECO:0000256" key="3">
    <source>
        <dbReference type="ARBA" id="ARBA00022801"/>
    </source>
</evidence>
<comment type="similarity">
    <text evidence="6">Belongs to the peptidase M48 family.</text>
</comment>
<reference evidence="10" key="1">
    <citation type="submission" date="2016-10" db="EMBL/GenBank/DDBJ databases">
        <authorList>
            <person name="Varghese N."/>
            <person name="Submissions S."/>
        </authorList>
    </citation>
    <scope>NUCLEOTIDE SEQUENCE [LARGE SCALE GENOMIC DNA]</scope>
    <source>
        <strain evidence="10">NRRL B-51270</strain>
    </source>
</reference>
<dbReference type="Proteomes" id="UP000243207">
    <property type="component" value="Chromosome I"/>
</dbReference>
<dbReference type="GO" id="GO:0046872">
    <property type="term" value="F:metal ion binding"/>
    <property type="evidence" value="ECO:0007669"/>
    <property type="project" value="UniProtKB-KW"/>
</dbReference>
<dbReference type="PANTHER" id="PTHR22726">
    <property type="entry name" value="METALLOENDOPEPTIDASE OMA1"/>
    <property type="match status" value="1"/>
</dbReference>
<evidence type="ECO:0000256" key="7">
    <source>
        <dbReference type="SAM" id="Phobius"/>
    </source>
</evidence>
<name>A0A1H1LYS4_9GAMM</name>
<evidence type="ECO:0000256" key="4">
    <source>
        <dbReference type="ARBA" id="ARBA00022833"/>
    </source>
</evidence>
<evidence type="ECO:0000313" key="9">
    <source>
        <dbReference type="EMBL" id="SDR79205.1"/>
    </source>
</evidence>
<comment type="cofactor">
    <cofactor evidence="6">
        <name>Zn(2+)</name>
        <dbReference type="ChEBI" id="CHEBI:29105"/>
    </cofactor>
    <text evidence="6">Binds 1 zinc ion per subunit.</text>
</comment>
<dbReference type="PANTHER" id="PTHR22726:SF1">
    <property type="entry name" value="METALLOENDOPEPTIDASE OMA1, MITOCHONDRIAL"/>
    <property type="match status" value="1"/>
</dbReference>
<dbReference type="EMBL" id="LT629736">
    <property type="protein sequence ID" value="SDR79205.1"/>
    <property type="molecule type" value="Genomic_DNA"/>
</dbReference>
<dbReference type="CDD" id="cd07332">
    <property type="entry name" value="M48C_Oma1_like"/>
    <property type="match status" value="1"/>
</dbReference>
<feature type="domain" description="Peptidase M48" evidence="8">
    <location>
        <begin position="131"/>
        <end position="312"/>
    </location>
</feature>
<evidence type="ECO:0000256" key="6">
    <source>
        <dbReference type="RuleBase" id="RU003983"/>
    </source>
</evidence>
<protein>
    <submittedName>
        <fullName evidence="9">Peptidase family M48</fullName>
    </submittedName>
</protein>
<keyword evidence="2" id="KW-0479">Metal-binding</keyword>
<keyword evidence="7" id="KW-0472">Membrane</keyword>
<dbReference type="GO" id="GO:0051603">
    <property type="term" value="P:proteolysis involved in protein catabolic process"/>
    <property type="evidence" value="ECO:0007669"/>
    <property type="project" value="TreeGrafter"/>
</dbReference>
<keyword evidence="3 6" id="KW-0378">Hydrolase</keyword>
<dbReference type="InterPro" id="IPR051156">
    <property type="entry name" value="Mito/Outer_Membr_Metalloprot"/>
</dbReference>
<sequence>MLTLAAGEQRFPAQQARLGIQVGRAVSYLRLDGTAIFESSDQAGLAELAGMAKGAAGAGVLHRLETNWRLILASAVLVAAFLIGSVIWGVPWLSGLVAQAVPASVEQWVGEQSLATLDELWLEPSSLDADRQNSLHAAFAPHIASLQQAYPDRAWQVELRSSEALGANALALPGGIMVFTDELVKLAETDAELIAILTHEAGHVAYRHGMRAIVQSSLALWLMMSITGDISAASDLTASLPVILANLSYARGMEAEADEFALQRLREGSIDPIHFAQIMRRLEAAHGASGERSGLGEFLSTHPPTEERIRRFVEASQQHSE</sequence>